<dbReference type="STRING" id="1642647.PSM36_2440"/>
<evidence type="ECO:0000313" key="2">
    <source>
        <dbReference type="Proteomes" id="UP000187464"/>
    </source>
</evidence>
<proteinExistence type="predicted"/>
<dbReference type="RefSeq" id="WP_076931093.1">
    <property type="nucleotide sequence ID" value="NZ_DAMBAO010000007.1"/>
</dbReference>
<keyword evidence="2" id="KW-1185">Reference proteome</keyword>
<protein>
    <submittedName>
        <fullName evidence="1">Uncharacterized protein</fullName>
    </submittedName>
</protein>
<accession>A0A1R3SYH4</accession>
<evidence type="ECO:0000313" key="1">
    <source>
        <dbReference type="EMBL" id="SCD21243.1"/>
    </source>
</evidence>
<dbReference type="KEGG" id="psac:PSM36_2440"/>
<dbReference type="AlphaFoldDB" id="A0A1R3SYH4"/>
<dbReference type="Proteomes" id="UP000187464">
    <property type="component" value="Chromosome I"/>
</dbReference>
<name>A0A1R3SYH4_9BACT</name>
<organism evidence="1 2">
    <name type="scientific">Proteiniphilum saccharofermentans</name>
    <dbReference type="NCBI Taxonomy" id="1642647"/>
    <lineage>
        <taxon>Bacteria</taxon>
        <taxon>Pseudomonadati</taxon>
        <taxon>Bacteroidota</taxon>
        <taxon>Bacteroidia</taxon>
        <taxon>Bacteroidales</taxon>
        <taxon>Dysgonomonadaceae</taxon>
        <taxon>Proteiniphilum</taxon>
    </lineage>
</organism>
<gene>
    <name evidence="1" type="ORF">PSM36_2440</name>
</gene>
<sequence length="127" mass="14471">MSTYKLTPLEELRLEKKRLREERIIASQRLSYQLQYLNDNWGTMLTKGVASSVRSKLAETVDNLSSGSSFSVTPFVTKRTNPWLNLVMSNLPLIGSLSWKVARPALIAFAVRKIPSMLFGKKRKKIK</sequence>
<dbReference type="EMBL" id="LT605205">
    <property type="protein sequence ID" value="SCD21243.1"/>
    <property type="molecule type" value="Genomic_DNA"/>
</dbReference>
<reference evidence="1 2" key="1">
    <citation type="submission" date="2016-08" db="EMBL/GenBank/DDBJ databases">
        <authorList>
            <person name="Seilhamer J.J."/>
        </authorList>
    </citation>
    <scope>NUCLEOTIDE SEQUENCE [LARGE SCALE GENOMIC DNA]</scope>
    <source>
        <strain evidence="1">M3/6</strain>
    </source>
</reference>